<reference evidence="2 3" key="1">
    <citation type="submission" date="2016-10" db="EMBL/GenBank/DDBJ databases">
        <authorList>
            <person name="de Groot N.N."/>
        </authorList>
    </citation>
    <scope>NUCLEOTIDE SEQUENCE [LARGE SCALE GENOMIC DNA]</scope>
    <source>
        <strain evidence="2 3">DSM 23042</strain>
    </source>
</reference>
<feature type="transmembrane region" description="Helical" evidence="1">
    <location>
        <begin position="93"/>
        <end position="111"/>
    </location>
</feature>
<keyword evidence="1" id="KW-0472">Membrane</keyword>
<evidence type="ECO:0000256" key="1">
    <source>
        <dbReference type="SAM" id="Phobius"/>
    </source>
</evidence>
<keyword evidence="1" id="KW-0812">Transmembrane</keyword>
<feature type="transmembrane region" description="Helical" evidence="1">
    <location>
        <begin position="43"/>
        <end position="63"/>
    </location>
</feature>
<gene>
    <name evidence="2" type="ORF">SAMN04490244_101170</name>
</gene>
<dbReference type="RefSeq" id="WP_092686984.1">
    <property type="nucleotide sequence ID" value="NZ_CBDDGO010000004.1"/>
</dbReference>
<organism evidence="2 3">
    <name type="scientific">Tranquillimonas rosea</name>
    <dbReference type="NCBI Taxonomy" id="641238"/>
    <lineage>
        <taxon>Bacteria</taxon>
        <taxon>Pseudomonadati</taxon>
        <taxon>Pseudomonadota</taxon>
        <taxon>Alphaproteobacteria</taxon>
        <taxon>Rhodobacterales</taxon>
        <taxon>Roseobacteraceae</taxon>
        <taxon>Tranquillimonas</taxon>
    </lineage>
</organism>
<name>A0A1H9PGG2_9RHOB</name>
<proteinExistence type="predicted"/>
<dbReference type="AlphaFoldDB" id="A0A1H9PGG2"/>
<dbReference type="STRING" id="641238.SAMN04490244_101170"/>
<evidence type="ECO:0000313" key="3">
    <source>
        <dbReference type="Proteomes" id="UP000198885"/>
    </source>
</evidence>
<keyword evidence="1" id="KW-1133">Transmembrane helix</keyword>
<sequence>MTSSPTSYRLGAILVFAGSVAAFVLALYAYLTPLTGVNGTLGALGLVIGTLVLALAALVLPALRGRAGRNVLRLVILAGLLAALVAGLLLHRWFVGVAMVLGLIGIFLDMTRPARAADPTRTKG</sequence>
<keyword evidence="3" id="KW-1185">Reference proteome</keyword>
<feature type="transmembrane region" description="Helical" evidence="1">
    <location>
        <begin position="12"/>
        <end position="31"/>
    </location>
</feature>
<evidence type="ECO:0000313" key="2">
    <source>
        <dbReference type="EMBL" id="SER47244.1"/>
    </source>
</evidence>
<accession>A0A1H9PGG2</accession>
<feature type="transmembrane region" description="Helical" evidence="1">
    <location>
        <begin position="70"/>
        <end position="87"/>
    </location>
</feature>
<protein>
    <submittedName>
        <fullName evidence="2">Uncharacterized protein</fullName>
    </submittedName>
</protein>
<dbReference type="Proteomes" id="UP000198885">
    <property type="component" value="Unassembled WGS sequence"/>
</dbReference>
<dbReference type="EMBL" id="FOGU01000001">
    <property type="protein sequence ID" value="SER47244.1"/>
    <property type="molecule type" value="Genomic_DNA"/>
</dbReference>